<sequence length="34" mass="3904">MYDYQVICSLLVNAMPLKKYRNSFSVVGLVVNTH</sequence>
<accession>A0A0A9DH55</accession>
<evidence type="ECO:0000313" key="1">
    <source>
        <dbReference type="EMBL" id="JAD86018.1"/>
    </source>
</evidence>
<reference evidence="1" key="1">
    <citation type="submission" date="2014-09" db="EMBL/GenBank/DDBJ databases">
        <authorList>
            <person name="Magalhaes I.L.F."/>
            <person name="Oliveira U."/>
            <person name="Santos F.R."/>
            <person name="Vidigal T.H.D.A."/>
            <person name="Brescovit A.D."/>
            <person name="Santos A.J."/>
        </authorList>
    </citation>
    <scope>NUCLEOTIDE SEQUENCE</scope>
    <source>
        <tissue evidence="1">Shoot tissue taken approximately 20 cm above the soil surface</tissue>
    </source>
</reference>
<proteinExistence type="predicted"/>
<dbReference type="AlphaFoldDB" id="A0A0A9DH55"/>
<protein>
    <submittedName>
        <fullName evidence="1">Uncharacterized protein</fullName>
    </submittedName>
</protein>
<organism evidence="1">
    <name type="scientific">Arundo donax</name>
    <name type="common">Giant reed</name>
    <name type="synonym">Donax arundinaceus</name>
    <dbReference type="NCBI Taxonomy" id="35708"/>
    <lineage>
        <taxon>Eukaryota</taxon>
        <taxon>Viridiplantae</taxon>
        <taxon>Streptophyta</taxon>
        <taxon>Embryophyta</taxon>
        <taxon>Tracheophyta</taxon>
        <taxon>Spermatophyta</taxon>
        <taxon>Magnoliopsida</taxon>
        <taxon>Liliopsida</taxon>
        <taxon>Poales</taxon>
        <taxon>Poaceae</taxon>
        <taxon>PACMAD clade</taxon>
        <taxon>Arundinoideae</taxon>
        <taxon>Arundineae</taxon>
        <taxon>Arundo</taxon>
    </lineage>
</organism>
<name>A0A0A9DH55_ARUDO</name>
<dbReference type="EMBL" id="GBRH01211877">
    <property type="protein sequence ID" value="JAD86018.1"/>
    <property type="molecule type" value="Transcribed_RNA"/>
</dbReference>
<reference evidence="1" key="2">
    <citation type="journal article" date="2015" name="Data Brief">
        <title>Shoot transcriptome of the giant reed, Arundo donax.</title>
        <authorList>
            <person name="Barrero R.A."/>
            <person name="Guerrero F.D."/>
            <person name="Moolhuijzen P."/>
            <person name="Goolsby J.A."/>
            <person name="Tidwell J."/>
            <person name="Bellgard S.E."/>
            <person name="Bellgard M.I."/>
        </authorList>
    </citation>
    <scope>NUCLEOTIDE SEQUENCE</scope>
    <source>
        <tissue evidence="1">Shoot tissue taken approximately 20 cm above the soil surface</tissue>
    </source>
</reference>